<reference evidence="3" key="1">
    <citation type="submission" date="2025-08" db="UniProtKB">
        <authorList>
            <consortium name="RefSeq"/>
        </authorList>
    </citation>
    <scope>IDENTIFICATION</scope>
    <source>
        <tissue evidence="3">Whole sample</tissue>
    </source>
</reference>
<accession>A0A8B8BCJ7</accession>
<dbReference type="Proteomes" id="UP000694844">
    <property type="component" value="Chromosome 8"/>
</dbReference>
<dbReference type="PANTHER" id="PTHR46791:SF13">
    <property type="entry name" value="CLR5 DOMAIN-CONTAINING PROTEIN"/>
    <property type="match status" value="1"/>
</dbReference>
<proteinExistence type="predicted"/>
<dbReference type="GeneID" id="111109121"/>
<protein>
    <submittedName>
        <fullName evidence="3">Uncharacterized protein LOC111109121</fullName>
    </submittedName>
</protein>
<dbReference type="AlphaFoldDB" id="A0A8B8BCJ7"/>
<dbReference type="Pfam" id="PF24764">
    <property type="entry name" value="rva_4"/>
    <property type="match status" value="1"/>
</dbReference>
<dbReference type="InterPro" id="IPR058913">
    <property type="entry name" value="Integrase_dom_put"/>
</dbReference>
<dbReference type="PANTHER" id="PTHR46791">
    <property type="entry name" value="EXPRESSED PROTEIN"/>
    <property type="match status" value="1"/>
</dbReference>
<organism evidence="2 3">
    <name type="scientific">Crassostrea virginica</name>
    <name type="common">Eastern oyster</name>
    <dbReference type="NCBI Taxonomy" id="6565"/>
    <lineage>
        <taxon>Eukaryota</taxon>
        <taxon>Metazoa</taxon>
        <taxon>Spiralia</taxon>
        <taxon>Lophotrochozoa</taxon>
        <taxon>Mollusca</taxon>
        <taxon>Bivalvia</taxon>
        <taxon>Autobranchia</taxon>
        <taxon>Pteriomorphia</taxon>
        <taxon>Ostreida</taxon>
        <taxon>Ostreoidea</taxon>
        <taxon>Ostreidae</taxon>
        <taxon>Crassostrea</taxon>
    </lineage>
</organism>
<gene>
    <name evidence="3" type="primary">LOC111109121</name>
</gene>
<evidence type="ECO:0000313" key="3">
    <source>
        <dbReference type="RefSeq" id="XP_022300918.1"/>
    </source>
</evidence>
<name>A0A8B8BCJ7_CRAVI</name>
<dbReference type="OrthoDB" id="5948209at2759"/>
<feature type="domain" description="Integrase core" evidence="1">
    <location>
        <begin position="120"/>
        <end position="290"/>
    </location>
</feature>
<keyword evidence="2" id="KW-1185">Reference proteome</keyword>
<dbReference type="KEGG" id="cvn:111109121"/>
<sequence>MDRNTAAAIYFHMGFSYKEILCSLAVNHGIIISLRTLKRLLSRQNLFRRKQYTDIIDVALFIYKQLRGSGCMHGYRWMHQKCVQIGMTVSRTMVYILMQILDPEGIETRRKGRLKRRQYFAKGPNYLWHVDSYDKLKPFGLCISGCIDGFSRRIIWLNVYRTSSNPRVIAGYYMEAVTELLVCPRMVRGDMGTENGHIARMQTLLSGEESFLYGASMHNQRIESFWCTLRKECSQFWMDTLGSLKDRGYFTGSAVDTNLIQFCFSMLVQRELDSVKTIWNTHRIRPSKNENVPHGRPVVMYSMPEIFHTRDYLKAVDQRDVNICESGCLFRDRSTCDPEMFELLLIYMSENNLAPPTTAQEGLELYSALRTLVLADFHM</sequence>
<dbReference type="RefSeq" id="XP_022300918.1">
    <property type="nucleotide sequence ID" value="XM_022445210.1"/>
</dbReference>
<evidence type="ECO:0000313" key="2">
    <source>
        <dbReference type="Proteomes" id="UP000694844"/>
    </source>
</evidence>
<evidence type="ECO:0000259" key="1">
    <source>
        <dbReference type="Pfam" id="PF24764"/>
    </source>
</evidence>